<dbReference type="InterPro" id="IPR002557">
    <property type="entry name" value="Chitin-bd_dom"/>
</dbReference>
<feature type="domain" description="Chitin-binding type-2" evidence="2">
    <location>
        <begin position="33"/>
        <end position="65"/>
    </location>
</feature>
<feature type="signal peptide" evidence="1">
    <location>
        <begin position="1"/>
        <end position="25"/>
    </location>
</feature>
<feature type="chain" id="PRO_5037801665" evidence="1">
    <location>
        <begin position="26"/>
        <end position="71"/>
    </location>
</feature>
<keyword evidence="1" id="KW-0732">Signal</keyword>
<evidence type="ECO:0000259" key="2">
    <source>
        <dbReference type="Pfam" id="PF01607"/>
    </source>
</evidence>
<accession>A0A915C7T3</accession>
<dbReference type="GO" id="GO:0008061">
    <property type="term" value="F:chitin binding"/>
    <property type="evidence" value="ECO:0007669"/>
    <property type="project" value="InterPro"/>
</dbReference>
<organism evidence="3 4">
    <name type="scientific">Parascaris univalens</name>
    <name type="common">Nematode worm</name>
    <dbReference type="NCBI Taxonomy" id="6257"/>
    <lineage>
        <taxon>Eukaryota</taxon>
        <taxon>Metazoa</taxon>
        <taxon>Ecdysozoa</taxon>
        <taxon>Nematoda</taxon>
        <taxon>Chromadorea</taxon>
        <taxon>Rhabditida</taxon>
        <taxon>Spirurina</taxon>
        <taxon>Ascaridomorpha</taxon>
        <taxon>Ascaridoidea</taxon>
        <taxon>Ascarididae</taxon>
        <taxon>Parascaris</taxon>
    </lineage>
</organism>
<evidence type="ECO:0000313" key="4">
    <source>
        <dbReference type="WBParaSite" id="PgR099_g019_t03"/>
    </source>
</evidence>
<protein>
    <submittedName>
        <fullName evidence="4">Chitin-binding type-2 domain-containing protein</fullName>
    </submittedName>
</protein>
<reference evidence="4" key="1">
    <citation type="submission" date="2022-11" db="UniProtKB">
        <authorList>
            <consortium name="WormBaseParasite"/>
        </authorList>
    </citation>
    <scope>IDENTIFICATION</scope>
</reference>
<dbReference type="GO" id="GO:0005576">
    <property type="term" value="C:extracellular region"/>
    <property type="evidence" value="ECO:0007669"/>
    <property type="project" value="InterPro"/>
</dbReference>
<sequence length="71" mass="7868">MRSTSFLLLLILVVWVASIHVEGKALPIGVRFCTPHQNGFFALGCSPRYLVCVDGRPTYNACERGVFARGR</sequence>
<proteinExistence type="predicted"/>
<keyword evidence="3" id="KW-1185">Reference proteome</keyword>
<evidence type="ECO:0000256" key="1">
    <source>
        <dbReference type="SAM" id="SignalP"/>
    </source>
</evidence>
<dbReference type="WBParaSite" id="PgR099_g019_t03">
    <property type="protein sequence ID" value="PgR099_g019_t03"/>
    <property type="gene ID" value="PgR099_g019"/>
</dbReference>
<dbReference type="AlphaFoldDB" id="A0A915C7T3"/>
<name>A0A915C7T3_PARUN</name>
<evidence type="ECO:0000313" key="3">
    <source>
        <dbReference type="Proteomes" id="UP000887569"/>
    </source>
</evidence>
<dbReference type="Pfam" id="PF01607">
    <property type="entry name" value="CBM_14"/>
    <property type="match status" value="1"/>
</dbReference>
<dbReference type="Proteomes" id="UP000887569">
    <property type="component" value="Unplaced"/>
</dbReference>